<organism evidence="1 2">
    <name type="scientific">Immersiella caudata</name>
    <dbReference type="NCBI Taxonomy" id="314043"/>
    <lineage>
        <taxon>Eukaryota</taxon>
        <taxon>Fungi</taxon>
        <taxon>Dikarya</taxon>
        <taxon>Ascomycota</taxon>
        <taxon>Pezizomycotina</taxon>
        <taxon>Sordariomycetes</taxon>
        <taxon>Sordariomycetidae</taxon>
        <taxon>Sordariales</taxon>
        <taxon>Lasiosphaeriaceae</taxon>
        <taxon>Immersiella</taxon>
    </lineage>
</organism>
<reference evidence="1" key="1">
    <citation type="submission" date="2023-06" db="EMBL/GenBank/DDBJ databases">
        <title>Genome-scale phylogeny and comparative genomics of the fungal order Sordariales.</title>
        <authorList>
            <consortium name="Lawrence Berkeley National Laboratory"/>
            <person name="Hensen N."/>
            <person name="Bonometti L."/>
            <person name="Westerberg I."/>
            <person name="Brannstrom I.O."/>
            <person name="Guillou S."/>
            <person name="Cros-Aarteil S."/>
            <person name="Calhoun S."/>
            <person name="Haridas S."/>
            <person name="Kuo A."/>
            <person name="Mondo S."/>
            <person name="Pangilinan J."/>
            <person name="Riley R."/>
            <person name="Labutti K."/>
            <person name="Andreopoulos B."/>
            <person name="Lipzen A."/>
            <person name="Chen C."/>
            <person name="Yanf M."/>
            <person name="Daum C."/>
            <person name="Ng V."/>
            <person name="Clum A."/>
            <person name="Steindorff A."/>
            <person name="Ohm R."/>
            <person name="Martin F."/>
            <person name="Silar P."/>
            <person name="Natvig D."/>
            <person name="Lalanne C."/>
            <person name="Gautier V."/>
            <person name="Ament-Velasquez S.L."/>
            <person name="Kruys A."/>
            <person name="Hutchinson M.I."/>
            <person name="Powell A.J."/>
            <person name="Barry K."/>
            <person name="Miller A.N."/>
            <person name="Grigoriev I.V."/>
            <person name="Debuchy R."/>
            <person name="Gladieux P."/>
            <person name="Thoren M.H."/>
            <person name="Johannesson H."/>
        </authorList>
    </citation>
    <scope>NUCLEOTIDE SEQUENCE</scope>
    <source>
        <strain evidence="1">CBS 606.72</strain>
    </source>
</reference>
<evidence type="ECO:0000313" key="2">
    <source>
        <dbReference type="Proteomes" id="UP001175000"/>
    </source>
</evidence>
<evidence type="ECO:0000313" key="1">
    <source>
        <dbReference type="EMBL" id="KAK0617528.1"/>
    </source>
</evidence>
<dbReference type="AlphaFoldDB" id="A0AA40BXS6"/>
<comment type="caution">
    <text evidence="1">The sequence shown here is derived from an EMBL/GenBank/DDBJ whole genome shotgun (WGS) entry which is preliminary data.</text>
</comment>
<protein>
    <recommendedName>
        <fullName evidence="3">Transposase</fullName>
    </recommendedName>
</protein>
<name>A0AA40BXS6_9PEZI</name>
<keyword evidence="2" id="KW-1185">Reference proteome</keyword>
<dbReference type="EMBL" id="JAULSU010000005">
    <property type="protein sequence ID" value="KAK0617528.1"/>
    <property type="molecule type" value="Genomic_DNA"/>
</dbReference>
<gene>
    <name evidence="1" type="ORF">B0T14DRAFT_569018</name>
</gene>
<evidence type="ECO:0008006" key="3">
    <source>
        <dbReference type="Google" id="ProtNLM"/>
    </source>
</evidence>
<proteinExistence type="predicted"/>
<sequence length="149" mass="16949">MGHWGHCVSDKLFSEFRAKERKTNVYSYKNRIIVLAAMMMHVGAQIKPEQMQHIRKKALPNITSREGFQWICDDDFRGPGHRQFLAALDNYPSGTPRNFDQPSCHGCAKNAEDIGRPLLRCSGCTLPHAWYCDEVCLTRGRVALGTRGR</sequence>
<dbReference type="Proteomes" id="UP001175000">
    <property type="component" value="Unassembled WGS sequence"/>
</dbReference>
<accession>A0AA40BXS6</accession>